<keyword evidence="5" id="KW-0812">Transmembrane</keyword>
<feature type="compositionally biased region" description="Low complexity" evidence="4">
    <location>
        <begin position="1816"/>
        <end position="1828"/>
    </location>
</feature>
<feature type="compositionally biased region" description="Polar residues" evidence="4">
    <location>
        <begin position="1718"/>
        <end position="1738"/>
    </location>
</feature>
<name>A0A4Z0YQJ7_9PEZI</name>
<evidence type="ECO:0000256" key="2">
    <source>
        <dbReference type="ARBA" id="ARBA00022737"/>
    </source>
</evidence>
<comment type="caution">
    <text evidence="8">The sequence shown here is derived from an EMBL/GenBank/DDBJ whole genome shotgun (WGS) entry which is preliminary data.</text>
</comment>
<feature type="compositionally biased region" description="Low complexity" evidence="4">
    <location>
        <begin position="1772"/>
        <end position="1784"/>
    </location>
</feature>
<feature type="repeat" description="ANK" evidence="3">
    <location>
        <begin position="1275"/>
        <end position="1307"/>
    </location>
</feature>
<evidence type="ECO:0000256" key="5">
    <source>
        <dbReference type="SAM" id="Phobius"/>
    </source>
</evidence>
<feature type="compositionally biased region" description="Acidic residues" evidence="4">
    <location>
        <begin position="798"/>
        <end position="852"/>
    </location>
</feature>
<dbReference type="PRINTS" id="PR01415">
    <property type="entry name" value="ANKYRIN"/>
</dbReference>
<dbReference type="InterPro" id="IPR016024">
    <property type="entry name" value="ARM-type_fold"/>
</dbReference>
<dbReference type="InterPro" id="IPR036770">
    <property type="entry name" value="Ankyrin_rpt-contain_sf"/>
</dbReference>
<proteinExistence type="inferred from homology"/>
<dbReference type="EMBL" id="SKBN01000032">
    <property type="protein sequence ID" value="TGJ86147.1"/>
    <property type="molecule type" value="Genomic_DNA"/>
</dbReference>
<keyword evidence="5" id="KW-0472">Membrane</keyword>
<feature type="repeat" description="ANK" evidence="3">
    <location>
        <begin position="1375"/>
        <end position="1407"/>
    </location>
</feature>
<sequence length="1911" mass="211249">MSLQRSATRKAGSGPAREKKDYSIAEQAMKQLYPLDNQNVVPEIDIVLVPGLGAHPEESWRSESTKFNWTTEALVRDFPKSRILLYKYQSAWSGALKVKQFMANIAMAMLISLQSERKKCQRRPIVLIGHSMGGLVIAKAIILADQRRDRFPIMFEAIAAATFFGTPFGGAPAASAAAMYAYAAEKIGQATSSKLLDLMKEGDEGLRELKHEFMRLVGKISPRIELFCFYEEKPTDFSKIAGLPSLFGLTKAVIPKQYADFVSRDSATLPGVDELGLACNHRDLVKFDGHKDSRWSQFVRDPLRRIIHGAQLTVKNRLNSVRDIDRDMVSKIMEALEGAQIQRKRSTLRQTFAPSSWITTEAEYIQWLAEGQKAPETEQPRKRDCLWVCGPEGRGKTSASMAAVEEIETSVINNEENASQGPALLAYFFCDTTPDYNSAEDVLKSLIRQLINQQVTLAPYAKQYVKKTANEGGKSQARVAIENLWQTLQDMLTDEFIGRKVIFVLNNIHCLPEDSDSTIKLMNFLSAETGNLNTDDTKRVPTRWFITSREAHNIEQALKTDGVRLVDLEDEKYGDQVQNALRKHAKEKVSTLEQAKKYNKALAYFASSLIGRRAQNTQWIDITCVQLQELPQTQSDLPVRRALEIMPQDLKTLLNQSWLRVFRSNEQEAEKIKEMLRALVLTYEDPSTAELGVLAGLCSNEEEKTELNGLIEKCRPLLSMKKDDTVGFMNSVVKGHLLENAKDLLGLSQEEIKWQHGVLALRAFSHLNDCYDIPIPEQPAEPEDTNDTAEKAAAGDANADDGDQESDGEDDAEDEDNNEDDDDQEDTGEDSEDEEDDDDEEEEEEDEEEESVADFMALPYMIKNWLRHASKATKEIAEDLSLEVEFWKSDSHIRTRWLGEYCRLVPTFEDFDATTLTGLHVAATVGFRQLVAALIRNGDPEKSEIKVRDSLINTPLHFAAHFGRSKIVEELLNRGAPIDDAIEIGEQTPLHMAAFGGHVEVMRKLVLRGANPNATAADIGPVVNAAICSGNRSAVELLVEQGVSLTVDREDIESPLALAALLSDATMFEYLIQQYADKLPVVEYSKALVKAAEAGKLEAFNKLLEFEHDGSFFQSALNAAVEEWNWDIVTILLQRRPGLDCNELFFTAATCSEPQDKMLEVSWEYANGSITSETLSKSLYHATDTEKETTVELLLKTFQANPNATGEDYGNALTAAAYDGTIDIVKMLLDNGADVNAPEGYAIQAAAAQGHYDVVQELLKRGADVNASTTNENFTEGTALQGAIESSQTEIVQLLLESGADPNHGSGECSPPIIAAARGAEVEILDLLIKAKPKIDVFGGPDMSTPLINAAGFMPVSSVEQLLAAGADINLADNDGDTALIIAAARGDEDAVKCLLENGADIMQSSPRGNALQAALDGGEIDCLRLLVDHASVLFVALKKAMDSGDPAVTSVIRSATSNNQGLNYDDEPQGGTQQSNHVEAHGDTNTSETGSTGQDDNINSVNGDSHGVPRGRGTNSSEIINSSQDTEGNDRAEADYMLNTHNDVWNNSQGRDGHDDDDQNEDLATGVDDFQSEAATEVPTDDDVTDAASSIYEDRNEIYEDSAVQDDTSFPDALTRLSEELQSALGNQVSLFNQYQNPKEDDPSLNGRGAAESLPALAELPAQSFIRRKPAPVASYEHISRQEQTPSPKTVDTGYQAPPRNTDYEVTPTAAYHPGQDGTQYHHQQNVQMPAPSSSTHQQVPPPSSAPYQSAYRQSYHSSQPEQAATAAVTSYPQQQQKAQYQSQSLYDGSQYGRLETQYASQQQAYTAYHPNMYQQQQQQQQQQQKQHAYTPEQIQAYQPDAYDEKYRNYYASLQTAQQQQQQSNEQEMWDSERPTLKPQRSSFFTGGMKNTLGKAKVVSNGFLNRKNTP</sequence>
<gene>
    <name evidence="8" type="ORF">E0Z10_g2618</name>
</gene>
<dbReference type="InterPro" id="IPR051616">
    <property type="entry name" value="Cul2-RING_E3_ligase_SR"/>
</dbReference>
<evidence type="ECO:0000256" key="3">
    <source>
        <dbReference type="PROSITE-ProRule" id="PRU00023"/>
    </source>
</evidence>
<dbReference type="SMART" id="SM00248">
    <property type="entry name" value="ANK"/>
    <property type="match status" value="14"/>
</dbReference>
<feature type="repeat" description="ANK" evidence="3">
    <location>
        <begin position="1242"/>
        <end position="1270"/>
    </location>
</feature>
<feature type="repeat" description="ANK" evidence="3">
    <location>
        <begin position="985"/>
        <end position="1017"/>
    </location>
</feature>
<dbReference type="InterPro" id="IPR056884">
    <property type="entry name" value="NPHP3-like_N"/>
</dbReference>
<dbReference type="Proteomes" id="UP000297716">
    <property type="component" value="Unassembled WGS sequence"/>
</dbReference>
<dbReference type="InterPro" id="IPR029058">
    <property type="entry name" value="AB_hydrolase_fold"/>
</dbReference>
<feature type="compositionally biased region" description="Polar residues" evidence="4">
    <location>
        <begin position="1754"/>
        <end position="1764"/>
    </location>
</feature>
<dbReference type="Pfam" id="PF24883">
    <property type="entry name" value="NPHP3_N"/>
    <property type="match status" value="1"/>
</dbReference>
<dbReference type="Gene3D" id="3.40.50.1820">
    <property type="entry name" value="alpha/beta hydrolase"/>
    <property type="match status" value="1"/>
</dbReference>
<evidence type="ECO:0000259" key="6">
    <source>
        <dbReference type="Pfam" id="PF05057"/>
    </source>
</evidence>
<feature type="region of interest" description="Disordered" evidence="4">
    <location>
        <begin position="1"/>
        <end position="20"/>
    </location>
</feature>
<dbReference type="PROSITE" id="PS50088">
    <property type="entry name" value="ANK_REPEAT"/>
    <property type="match status" value="7"/>
</dbReference>
<dbReference type="InterPro" id="IPR027417">
    <property type="entry name" value="P-loop_NTPase"/>
</dbReference>
<dbReference type="InterPro" id="IPR007751">
    <property type="entry name" value="DUF676_lipase-like"/>
</dbReference>
<accession>A0A4Z0YQJ7</accession>
<feature type="region of interest" description="Disordered" evidence="4">
    <location>
        <begin position="1856"/>
        <end position="1890"/>
    </location>
</feature>
<dbReference type="STRING" id="37992.A0A4Z0YQJ7"/>
<dbReference type="PROSITE" id="PS50297">
    <property type="entry name" value="ANK_REP_REGION"/>
    <property type="match status" value="6"/>
</dbReference>
<dbReference type="PANTHER" id="PTHR46224">
    <property type="entry name" value="ANKYRIN REPEAT FAMILY PROTEIN"/>
    <property type="match status" value="1"/>
</dbReference>
<protein>
    <submittedName>
        <fullName evidence="8">Uncharacterized protein</fullName>
    </submittedName>
</protein>
<keyword evidence="3" id="KW-0040">ANK repeat</keyword>
<dbReference type="Gene3D" id="1.25.40.20">
    <property type="entry name" value="Ankyrin repeat-containing domain"/>
    <property type="match status" value="3"/>
</dbReference>
<dbReference type="Pfam" id="PF05057">
    <property type="entry name" value="DUF676"/>
    <property type="match status" value="1"/>
</dbReference>
<feature type="region of interest" description="Disordered" evidence="4">
    <location>
        <begin position="1675"/>
        <end position="1784"/>
    </location>
</feature>
<reference evidence="8 9" key="1">
    <citation type="submission" date="2019-03" db="EMBL/GenBank/DDBJ databases">
        <title>Draft genome sequence of Xylaria hypoxylon DSM 108379, a ubiquitous saprotrophic-parasitic fungi on hardwood.</title>
        <authorList>
            <person name="Buettner E."/>
            <person name="Leonhardt S."/>
            <person name="Gebauer A.M."/>
            <person name="Liers C."/>
            <person name="Hofrichter M."/>
            <person name="Kellner H."/>
        </authorList>
    </citation>
    <scope>NUCLEOTIDE SEQUENCE [LARGE SCALE GENOMIC DNA]</scope>
    <source>
        <strain evidence="8 9">DSM 108379</strain>
    </source>
</reference>
<dbReference type="OrthoDB" id="427518at2759"/>
<dbReference type="SUPFAM" id="SSF53474">
    <property type="entry name" value="alpha/beta-Hydrolases"/>
    <property type="match status" value="1"/>
</dbReference>
<evidence type="ECO:0000256" key="1">
    <source>
        <dbReference type="ARBA" id="ARBA00007920"/>
    </source>
</evidence>
<keyword evidence="5" id="KW-1133">Transmembrane helix</keyword>
<evidence type="ECO:0000313" key="9">
    <source>
        <dbReference type="Proteomes" id="UP000297716"/>
    </source>
</evidence>
<keyword evidence="2" id="KW-0677">Repeat</keyword>
<feature type="repeat" description="ANK" evidence="3">
    <location>
        <begin position="954"/>
        <end position="983"/>
    </location>
</feature>
<feature type="region of interest" description="Disordered" evidence="4">
    <location>
        <begin position="1543"/>
        <end position="1564"/>
    </location>
</feature>
<evidence type="ECO:0000256" key="4">
    <source>
        <dbReference type="SAM" id="MobiDB-lite"/>
    </source>
</evidence>
<comment type="similarity">
    <text evidence="1">Belongs to the putative lipase ROG1 family.</text>
</comment>
<feature type="region of interest" description="Disordered" evidence="4">
    <location>
        <begin position="774"/>
        <end position="854"/>
    </location>
</feature>
<keyword evidence="9" id="KW-1185">Reference proteome</keyword>
<dbReference type="SUPFAM" id="SSF48371">
    <property type="entry name" value="ARM repeat"/>
    <property type="match status" value="1"/>
</dbReference>
<feature type="region of interest" description="Disordered" evidence="4">
    <location>
        <begin position="1459"/>
        <end position="1529"/>
    </location>
</feature>
<feature type="domain" description="Nephrocystin 3-like N-terminal" evidence="7">
    <location>
        <begin position="356"/>
        <end position="549"/>
    </location>
</feature>
<feature type="repeat" description="ANK" evidence="3">
    <location>
        <begin position="1342"/>
        <end position="1374"/>
    </location>
</feature>
<feature type="compositionally biased region" description="Polar residues" evidence="4">
    <location>
        <begin position="1471"/>
        <end position="1504"/>
    </location>
</feature>
<dbReference type="SUPFAM" id="SSF48403">
    <property type="entry name" value="Ankyrin repeat"/>
    <property type="match status" value="2"/>
</dbReference>
<feature type="compositionally biased region" description="Polar residues" evidence="4">
    <location>
        <begin position="1514"/>
        <end position="1527"/>
    </location>
</feature>
<evidence type="ECO:0000259" key="7">
    <source>
        <dbReference type="Pfam" id="PF24883"/>
    </source>
</evidence>
<dbReference type="InterPro" id="IPR002110">
    <property type="entry name" value="Ankyrin_rpt"/>
</dbReference>
<dbReference type="PANTHER" id="PTHR46224:SF64">
    <property type="entry name" value="IQ MOTIF AND ANKYRIN REPEAT DOMAIN-CONTAINING PROTEIN 1"/>
    <property type="match status" value="1"/>
</dbReference>
<feature type="transmembrane region" description="Helical" evidence="5">
    <location>
        <begin position="125"/>
        <end position="144"/>
    </location>
</feature>
<dbReference type="Gene3D" id="3.40.50.300">
    <property type="entry name" value="P-loop containing nucleotide triphosphate hydrolases"/>
    <property type="match status" value="1"/>
</dbReference>
<feature type="repeat" description="ANK" evidence="3">
    <location>
        <begin position="1208"/>
        <end position="1240"/>
    </location>
</feature>
<feature type="domain" description="DUF676" evidence="6">
    <location>
        <begin position="46"/>
        <end position="193"/>
    </location>
</feature>
<organism evidence="8 9">
    <name type="scientific">Xylaria hypoxylon</name>
    <dbReference type="NCBI Taxonomy" id="37992"/>
    <lineage>
        <taxon>Eukaryota</taxon>
        <taxon>Fungi</taxon>
        <taxon>Dikarya</taxon>
        <taxon>Ascomycota</taxon>
        <taxon>Pezizomycotina</taxon>
        <taxon>Sordariomycetes</taxon>
        <taxon>Xylariomycetidae</taxon>
        <taxon>Xylariales</taxon>
        <taxon>Xylariaceae</taxon>
        <taxon>Xylaria</taxon>
    </lineage>
</organism>
<feature type="region of interest" description="Disordered" evidence="4">
    <location>
        <begin position="1816"/>
        <end position="1843"/>
    </location>
</feature>
<dbReference type="Pfam" id="PF12796">
    <property type="entry name" value="Ank_2"/>
    <property type="match status" value="3"/>
</dbReference>
<evidence type="ECO:0000313" key="8">
    <source>
        <dbReference type="EMBL" id="TGJ86147.1"/>
    </source>
</evidence>